<accession>A0A9P6DFH1</accession>
<feature type="region of interest" description="Disordered" evidence="1">
    <location>
        <begin position="390"/>
        <end position="409"/>
    </location>
</feature>
<feature type="region of interest" description="Disordered" evidence="1">
    <location>
        <begin position="275"/>
        <end position="313"/>
    </location>
</feature>
<feature type="compositionally biased region" description="Acidic residues" evidence="1">
    <location>
        <begin position="168"/>
        <end position="184"/>
    </location>
</feature>
<sequence length="409" mass="45657">MLAHVPTYTVEQLLSMKKREAITVYEAKVTYFVDMGAVMPECDDDHREDVEIALADMERQQAWLIKVEELLIARDLQGSVEDEVKEGLETATAQLLEAWEHVKEWKAQDARQVLEQQRAEAAQEQRTRRMEGERSRKRRATESDEDEPETSMPQPKQLHKEAGNMAAEDGEEEAAKDEELEAEEITPPNDILVYGPYDASAPSGHPGSTAWGCAAGATRKKVCPHPVVRFTQERHCLHCKSAGTPCIGTGCCVCCVCKKRKIECSHTKHHKHPEKVEKVRASRVSGSRTSAVKPKTPTKARGQPVDEGETSGTVQASKVAATIPVIHPAYVEEELRVLQQKLGNADAHALVLMEALEEVNVERRALSITLGAAILHWEERRVRAVAREMAERSKAIEGHEEDEESEQEN</sequence>
<proteinExistence type="predicted"/>
<dbReference type="AlphaFoldDB" id="A0A9P6DFH1"/>
<evidence type="ECO:0000313" key="2">
    <source>
        <dbReference type="EMBL" id="KAF9494558.1"/>
    </source>
</evidence>
<dbReference type="EMBL" id="MU154571">
    <property type="protein sequence ID" value="KAF9494558.1"/>
    <property type="molecule type" value="Genomic_DNA"/>
</dbReference>
<name>A0A9P6DFH1_PLEER</name>
<protein>
    <submittedName>
        <fullName evidence="2">Uncharacterized protein</fullName>
    </submittedName>
</protein>
<feature type="compositionally biased region" description="Basic and acidic residues" evidence="1">
    <location>
        <begin position="117"/>
        <end position="134"/>
    </location>
</feature>
<evidence type="ECO:0000256" key="1">
    <source>
        <dbReference type="SAM" id="MobiDB-lite"/>
    </source>
</evidence>
<keyword evidence="3" id="KW-1185">Reference proteome</keyword>
<feature type="region of interest" description="Disordered" evidence="1">
    <location>
        <begin position="116"/>
        <end position="198"/>
    </location>
</feature>
<dbReference type="OrthoDB" id="10648908at2759"/>
<feature type="compositionally biased region" description="Acidic residues" evidence="1">
    <location>
        <begin position="399"/>
        <end position="409"/>
    </location>
</feature>
<organism evidence="2 3">
    <name type="scientific">Pleurotus eryngii</name>
    <name type="common">Boletus of the steppes</name>
    <dbReference type="NCBI Taxonomy" id="5323"/>
    <lineage>
        <taxon>Eukaryota</taxon>
        <taxon>Fungi</taxon>
        <taxon>Dikarya</taxon>
        <taxon>Basidiomycota</taxon>
        <taxon>Agaricomycotina</taxon>
        <taxon>Agaricomycetes</taxon>
        <taxon>Agaricomycetidae</taxon>
        <taxon>Agaricales</taxon>
        <taxon>Pleurotineae</taxon>
        <taxon>Pleurotaceae</taxon>
        <taxon>Pleurotus</taxon>
    </lineage>
</organism>
<comment type="caution">
    <text evidence="2">The sequence shown here is derived from an EMBL/GenBank/DDBJ whole genome shotgun (WGS) entry which is preliminary data.</text>
</comment>
<gene>
    <name evidence="2" type="ORF">BDN71DRAFT_1507540</name>
</gene>
<dbReference type="Proteomes" id="UP000807025">
    <property type="component" value="Unassembled WGS sequence"/>
</dbReference>
<reference evidence="2" key="1">
    <citation type="submission" date="2020-11" db="EMBL/GenBank/DDBJ databases">
        <authorList>
            <consortium name="DOE Joint Genome Institute"/>
            <person name="Ahrendt S."/>
            <person name="Riley R."/>
            <person name="Andreopoulos W."/>
            <person name="Labutti K."/>
            <person name="Pangilinan J."/>
            <person name="Ruiz-Duenas F.J."/>
            <person name="Barrasa J.M."/>
            <person name="Sanchez-Garcia M."/>
            <person name="Camarero S."/>
            <person name="Miyauchi S."/>
            <person name="Serrano A."/>
            <person name="Linde D."/>
            <person name="Babiker R."/>
            <person name="Drula E."/>
            <person name="Ayuso-Fernandez I."/>
            <person name="Pacheco R."/>
            <person name="Padilla G."/>
            <person name="Ferreira P."/>
            <person name="Barriuso J."/>
            <person name="Kellner H."/>
            <person name="Castanera R."/>
            <person name="Alfaro M."/>
            <person name="Ramirez L."/>
            <person name="Pisabarro A.G."/>
            <person name="Kuo A."/>
            <person name="Tritt A."/>
            <person name="Lipzen A."/>
            <person name="He G."/>
            <person name="Yan M."/>
            <person name="Ng V."/>
            <person name="Cullen D."/>
            <person name="Martin F."/>
            <person name="Rosso M.-N."/>
            <person name="Henrissat B."/>
            <person name="Hibbett D."/>
            <person name="Martinez A.T."/>
            <person name="Grigoriev I.V."/>
        </authorList>
    </citation>
    <scope>NUCLEOTIDE SEQUENCE</scope>
    <source>
        <strain evidence="2">ATCC 90797</strain>
    </source>
</reference>
<evidence type="ECO:0000313" key="3">
    <source>
        <dbReference type="Proteomes" id="UP000807025"/>
    </source>
</evidence>